<sequence length="102" mass="11382">MFAAQKWANSTGNNTTLSPLTEYRRVVATSAVAFRPCSISTKKASNPLVTFLALQVSMGGVDHRHSDSSPVRLCLDYAIQKKERNTRSMTSTTYDQNELTYF</sequence>
<dbReference type="EMBL" id="BGZK01001212">
    <property type="protein sequence ID" value="GBP74558.1"/>
    <property type="molecule type" value="Genomic_DNA"/>
</dbReference>
<name>A0A4C1YEU3_EUMVA</name>
<keyword evidence="2" id="KW-1185">Reference proteome</keyword>
<reference evidence="1 2" key="1">
    <citation type="journal article" date="2019" name="Commun. Biol.">
        <title>The bagworm genome reveals a unique fibroin gene that provides high tensile strength.</title>
        <authorList>
            <person name="Kono N."/>
            <person name="Nakamura H."/>
            <person name="Ohtoshi R."/>
            <person name="Tomita M."/>
            <person name="Numata K."/>
            <person name="Arakawa K."/>
        </authorList>
    </citation>
    <scope>NUCLEOTIDE SEQUENCE [LARGE SCALE GENOMIC DNA]</scope>
</reference>
<comment type="caution">
    <text evidence="1">The sequence shown here is derived from an EMBL/GenBank/DDBJ whole genome shotgun (WGS) entry which is preliminary data.</text>
</comment>
<dbReference type="AlphaFoldDB" id="A0A4C1YEU3"/>
<proteinExistence type="predicted"/>
<dbReference type="Proteomes" id="UP000299102">
    <property type="component" value="Unassembled WGS sequence"/>
</dbReference>
<gene>
    <name evidence="1" type="ORF">EVAR_59493_1</name>
</gene>
<protein>
    <submittedName>
        <fullName evidence="1">Uncharacterized protein</fullName>
    </submittedName>
</protein>
<accession>A0A4C1YEU3</accession>
<organism evidence="1 2">
    <name type="scientific">Eumeta variegata</name>
    <name type="common">Bagworm moth</name>
    <name type="synonym">Eumeta japonica</name>
    <dbReference type="NCBI Taxonomy" id="151549"/>
    <lineage>
        <taxon>Eukaryota</taxon>
        <taxon>Metazoa</taxon>
        <taxon>Ecdysozoa</taxon>
        <taxon>Arthropoda</taxon>
        <taxon>Hexapoda</taxon>
        <taxon>Insecta</taxon>
        <taxon>Pterygota</taxon>
        <taxon>Neoptera</taxon>
        <taxon>Endopterygota</taxon>
        <taxon>Lepidoptera</taxon>
        <taxon>Glossata</taxon>
        <taxon>Ditrysia</taxon>
        <taxon>Tineoidea</taxon>
        <taxon>Psychidae</taxon>
        <taxon>Oiketicinae</taxon>
        <taxon>Eumeta</taxon>
    </lineage>
</organism>
<evidence type="ECO:0000313" key="1">
    <source>
        <dbReference type="EMBL" id="GBP74558.1"/>
    </source>
</evidence>
<evidence type="ECO:0000313" key="2">
    <source>
        <dbReference type="Proteomes" id="UP000299102"/>
    </source>
</evidence>